<dbReference type="GeneID" id="37069768"/>
<gene>
    <name evidence="2" type="ORF">BO70DRAFT_42117</name>
</gene>
<feature type="compositionally biased region" description="Low complexity" evidence="1">
    <location>
        <begin position="1"/>
        <end position="10"/>
    </location>
</feature>
<organism evidence="2 3">
    <name type="scientific">Aspergillus heteromorphus CBS 117.55</name>
    <dbReference type="NCBI Taxonomy" id="1448321"/>
    <lineage>
        <taxon>Eukaryota</taxon>
        <taxon>Fungi</taxon>
        <taxon>Dikarya</taxon>
        <taxon>Ascomycota</taxon>
        <taxon>Pezizomycotina</taxon>
        <taxon>Eurotiomycetes</taxon>
        <taxon>Eurotiomycetidae</taxon>
        <taxon>Eurotiales</taxon>
        <taxon>Aspergillaceae</taxon>
        <taxon>Aspergillus</taxon>
        <taxon>Aspergillus subgen. Circumdati</taxon>
    </lineage>
</organism>
<evidence type="ECO:0000256" key="1">
    <source>
        <dbReference type="SAM" id="MobiDB-lite"/>
    </source>
</evidence>
<accession>A0A317W9E0</accession>
<dbReference type="RefSeq" id="XP_025399192.1">
    <property type="nucleotide sequence ID" value="XM_025547531.1"/>
</dbReference>
<dbReference type="VEuPathDB" id="FungiDB:BO70DRAFT_42117"/>
<proteinExistence type="predicted"/>
<feature type="compositionally biased region" description="Polar residues" evidence="1">
    <location>
        <begin position="21"/>
        <end position="66"/>
    </location>
</feature>
<dbReference type="AlphaFoldDB" id="A0A317W9E0"/>
<feature type="compositionally biased region" description="Basic and acidic residues" evidence="1">
    <location>
        <begin position="72"/>
        <end position="85"/>
    </location>
</feature>
<keyword evidence="3" id="KW-1185">Reference proteome</keyword>
<evidence type="ECO:0000313" key="3">
    <source>
        <dbReference type="Proteomes" id="UP000247233"/>
    </source>
</evidence>
<dbReference type="EMBL" id="MSFL01000013">
    <property type="protein sequence ID" value="PWY81927.1"/>
    <property type="molecule type" value="Genomic_DNA"/>
</dbReference>
<sequence length="97" mass="11241">MQQQQTQYLQCRRTEARGSRQHTTPGMVSQETDTHLLTKQMGNIMGNTTKDSIRSSIAQEPRMNSMQEDDDGRAGEQKTRSERNARFFCQQSEKQMQ</sequence>
<feature type="region of interest" description="Disordered" evidence="1">
    <location>
        <begin position="1"/>
        <end position="97"/>
    </location>
</feature>
<comment type="caution">
    <text evidence="2">The sequence shown here is derived from an EMBL/GenBank/DDBJ whole genome shotgun (WGS) entry which is preliminary data.</text>
</comment>
<evidence type="ECO:0000313" key="2">
    <source>
        <dbReference type="EMBL" id="PWY81927.1"/>
    </source>
</evidence>
<reference evidence="2 3" key="1">
    <citation type="submission" date="2016-12" db="EMBL/GenBank/DDBJ databases">
        <title>The genomes of Aspergillus section Nigri reveals drivers in fungal speciation.</title>
        <authorList>
            <consortium name="DOE Joint Genome Institute"/>
            <person name="Vesth T.C."/>
            <person name="Nybo J."/>
            <person name="Theobald S."/>
            <person name="Brandl J."/>
            <person name="Frisvad J.C."/>
            <person name="Nielsen K.F."/>
            <person name="Lyhne E.K."/>
            <person name="Kogle M.E."/>
            <person name="Kuo A."/>
            <person name="Riley R."/>
            <person name="Clum A."/>
            <person name="Nolan M."/>
            <person name="Lipzen A."/>
            <person name="Salamov A."/>
            <person name="Henrissat B."/>
            <person name="Wiebenga A."/>
            <person name="De Vries R.P."/>
            <person name="Grigoriev I.V."/>
            <person name="Mortensen U.H."/>
            <person name="Andersen M.R."/>
            <person name="Baker S.E."/>
        </authorList>
    </citation>
    <scope>NUCLEOTIDE SEQUENCE [LARGE SCALE GENOMIC DNA]</scope>
    <source>
        <strain evidence="2 3">CBS 117.55</strain>
    </source>
</reference>
<name>A0A317W9E0_9EURO</name>
<protein>
    <submittedName>
        <fullName evidence="2">Uncharacterized protein</fullName>
    </submittedName>
</protein>
<dbReference type="Proteomes" id="UP000247233">
    <property type="component" value="Unassembled WGS sequence"/>
</dbReference>